<feature type="compositionally biased region" description="Basic and acidic residues" evidence="1">
    <location>
        <begin position="81"/>
        <end position="93"/>
    </location>
</feature>
<evidence type="ECO:0000256" key="1">
    <source>
        <dbReference type="SAM" id="MobiDB-lite"/>
    </source>
</evidence>
<feature type="region of interest" description="Disordered" evidence="1">
    <location>
        <begin position="162"/>
        <end position="194"/>
    </location>
</feature>
<feature type="compositionally biased region" description="Polar residues" evidence="1">
    <location>
        <begin position="167"/>
        <end position="177"/>
    </location>
</feature>
<dbReference type="AlphaFoldDB" id="M8CFS8"/>
<proteinExistence type="predicted"/>
<feature type="region of interest" description="Disordered" evidence="1">
    <location>
        <begin position="77"/>
        <end position="116"/>
    </location>
</feature>
<organism evidence="2">
    <name type="scientific">Aegilops tauschii</name>
    <name type="common">Tausch's goatgrass</name>
    <name type="synonym">Aegilops squarrosa</name>
    <dbReference type="NCBI Taxonomy" id="37682"/>
    <lineage>
        <taxon>Eukaryota</taxon>
        <taxon>Viridiplantae</taxon>
        <taxon>Streptophyta</taxon>
        <taxon>Embryophyta</taxon>
        <taxon>Tracheophyta</taxon>
        <taxon>Spermatophyta</taxon>
        <taxon>Magnoliopsida</taxon>
        <taxon>Liliopsida</taxon>
        <taxon>Poales</taxon>
        <taxon>Poaceae</taxon>
        <taxon>BOP clade</taxon>
        <taxon>Pooideae</taxon>
        <taxon>Triticodae</taxon>
        <taxon>Triticeae</taxon>
        <taxon>Triticinae</taxon>
        <taxon>Aegilops</taxon>
    </lineage>
</organism>
<accession>M8CFS8</accession>
<evidence type="ECO:0000313" key="2">
    <source>
        <dbReference type="EnsemblPlants" id="EMT22036"/>
    </source>
</evidence>
<reference evidence="2" key="1">
    <citation type="submission" date="2015-06" db="UniProtKB">
        <authorList>
            <consortium name="EnsemblPlants"/>
        </authorList>
    </citation>
    <scope>IDENTIFICATION</scope>
</reference>
<dbReference type="EnsemblPlants" id="EMT22036">
    <property type="protein sequence ID" value="EMT22036"/>
    <property type="gene ID" value="F775_09612"/>
</dbReference>
<protein>
    <submittedName>
        <fullName evidence="2">Uncharacterized protein</fullName>
    </submittedName>
</protein>
<name>M8CFS8_AEGTA</name>
<sequence length="194" mass="20624">MPPVGASSCLLHAECRAISLLPRPGSALTPVQVGISSSLVRLSSSHFPSRTSSAVPIELKPLRTTPLAMETMTSTDTLAAGDHKSPPQIHSDDVTLQPGRAHTGPLPAPSPGDGSDGRFFNAVSSVRCDLFPFTLVQKCVIPKIYKQKFDLDGKIPAHPVAARDPCSFSSTSQAQSVHRSRSGVPDNKQDQKVH</sequence>